<keyword evidence="5 9" id="KW-0067">ATP-binding</keyword>
<evidence type="ECO:0000256" key="6">
    <source>
        <dbReference type="ARBA" id="ARBA00023125"/>
    </source>
</evidence>
<dbReference type="GO" id="GO:0000723">
    <property type="term" value="P:telomere maintenance"/>
    <property type="evidence" value="ECO:0007669"/>
    <property type="project" value="InterPro"/>
</dbReference>
<name>A0AAD5VMK6_9AGAR</name>
<sequence length="472" mass="53448">MLSPDLFDKLDYISRAVRKVKGPFGGIQLVLAGDFFQLPPVDRKHNPDDEPDEDEERPEYVFEAKGWEQCIQHPYFLKRVFRQTDNDFIDILSAMRLGQLNEQHIATLRSLERPLQCSVPDIQPALLLSSNDQVQAQNEQRLKMLPGNCKVYPCLDRAGWNVYREPLPNDVAYALLQRYTIAAEDLRLKVGAQVMLIKNVVQGQLINGSIGKVIDFMSFGQARRAGLQIPDPVDSTPVNSELRDLLRDLVIRGADQPSQPPIYQYRSAFENTVLAQYEADPSIADRPTQFLDLRGDIYPPNQDYPVVEFINGCKMLCLPMFFPIIGLVGNVEAYRVQVPLILSWAVTIHKSQGQTLDFVKVDFNKIFADGQAYVAISRATSMEGLQIVNFAPEKVHASMKVLQWHNKWQDWWRTQESSRQASTAQAQSTVTAQATADTALDDDELYESCYMEISDSALAQLEIPQDKSFTIS</sequence>
<keyword evidence="9" id="KW-0233">DNA recombination</keyword>
<comment type="cofactor">
    <cofactor evidence="9">
        <name>Mg(2+)</name>
        <dbReference type="ChEBI" id="CHEBI:18420"/>
    </cofactor>
</comment>
<evidence type="ECO:0000256" key="3">
    <source>
        <dbReference type="ARBA" id="ARBA00022801"/>
    </source>
</evidence>
<evidence type="ECO:0000256" key="4">
    <source>
        <dbReference type="ARBA" id="ARBA00022806"/>
    </source>
</evidence>
<comment type="similarity">
    <text evidence="9">Belongs to the helicase family.</text>
</comment>
<evidence type="ECO:0000256" key="2">
    <source>
        <dbReference type="ARBA" id="ARBA00022763"/>
    </source>
</evidence>
<dbReference type="InterPro" id="IPR010285">
    <property type="entry name" value="DNA_helicase_pif1-like_DEAD"/>
</dbReference>
<feature type="domain" description="DNA helicase Pif1-like 2B" evidence="11">
    <location>
        <begin position="181"/>
        <end position="216"/>
    </location>
</feature>
<evidence type="ECO:0000256" key="5">
    <source>
        <dbReference type="ARBA" id="ARBA00022840"/>
    </source>
</evidence>
<gene>
    <name evidence="12" type="ORF">NP233_g8307</name>
</gene>
<dbReference type="InterPro" id="IPR049163">
    <property type="entry name" value="Pif1-like_2B_dom"/>
</dbReference>
<keyword evidence="7 9" id="KW-0234">DNA repair</keyword>
<proteinExistence type="inferred from homology"/>
<feature type="domain" description="DNA helicase Pif1-like DEAD-box helicase" evidence="10">
    <location>
        <begin position="1"/>
        <end position="103"/>
    </location>
</feature>
<dbReference type="AlphaFoldDB" id="A0AAD5VMK6"/>
<keyword evidence="8" id="KW-0413">Isomerase</keyword>
<dbReference type="InterPro" id="IPR027417">
    <property type="entry name" value="P-loop_NTPase"/>
</dbReference>
<dbReference type="SUPFAM" id="SSF52540">
    <property type="entry name" value="P-loop containing nucleoside triphosphate hydrolases"/>
    <property type="match status" value="1"/>
</dbReference>
<comment type="catalytic activity">
    <reaction evidence="9">
        <text>ATP + H2O = ADP + phosphate + H(+)</text>
        <dbReference type="Rhea" id="RHEA:13065"/>
        <dbReference type="ChEBI" id="CHEBI:15377"/>
        <dbReference type="ChEBI" id="CHEBI:15378"/>
        <dbReference type="ChEBI" id="CHEBI:30616"/>
        <dbReference type="ChEBI" id="CHEBI:43474"/>
        <dbReference type="ChEBI" id="CHEBI:456216"/>
        <dbReference type="EC" id="5.6.2.3"/>
    </reaction>
</comment>
<keyword evidence="1 9" id="KW-0547">Nucleotide-binding</keyword>
<dbReference type="GO" id="GO:0006281">
    <property type="term" value="P:DNA repair"/>
    <property type="evidence" value="ECO:0007669"/>
    <property type="project" value="UniProtKB-KW"/>
</dbReference>
<keyword evidence="3 9" id="KW-0378">Hydrolase</keyword>
<dbReference type="EC" id="5.6.2.3" evidence="9"/>
<evidence type="ECO:0000313" key="12">
    <source>
        <dbReference type="EMBL" id="KAJ3564414.1"/>
    </source>
</evidence>
<dbReference type="GO" id="GO:0043139">
    <property type="term" value="F:5'-3' DNA helicase activity"/>
    <property type="evidence" value="ECO:0007669"/>
    <property type="project" value="UniProtKB-EC"/>
</dbReference>
<evidence type="ECO:0000259" key="10">
    <source>
        <dbReference type="Pfam" id="PF05970"/>
    </source>
</evidence>
<evidence type="ECO:0000256" key="8">
    <source>
        <dbReference type="ARBA" id="ARBA00023235"/>
    </source>
</evidence>
<evidence type="ECO:0000256" key="1">
    <source>
        <dbReference type="ARBA" id="ARBA00022741"/>
    </source>
</evidence>
<keyword evidence="6" id="KW-0238">DNA-binding</keyword>
<dbReference type="Pfam" id="PF21530">
    <property type="entry name" value="Pif1_2B_dom"/>
    <property type="match status" value="1"/>
</dbReference>
<reference evidence="12" key="1">
    <citation type="submission" date="2022-07" db="EMBL/GenBank/DDBJ databases">
        <title>Genome Sequence of Leucocoprinus birnbaumii.</title>
        <authorList>
            <person name="Buettner E."/>
        </authorList>
    </citation>
    <scope>NUCLEOTIDE SEQUENCE</scope>
    <source>
        <strain evidence="12">VT141</strain>
    </source>
</reference>
<dbReference type="Proteomes" id="UP001213000">
    <property type="component" value="Unassembled WGS sequence"/>
</dbReference>
<dbReference type="PANTHER" id="PTHR47642">
    <property type="entry name" value="ATP-DEPENDENT DNA HELICASE"/>
    <property type="match status" value="1"/>
</dbReference>
<protein>
    <recommendedName>
        <fullName evidence="9">ATP-dependent DNA helicase</fullName>
        <ecNumber evidence="9">5.6.2.3</ecNumber>
    </recommendedName>
</protein>
<evidence type="ECO:0000256" key="7">
    <source>
        <dbReference type="ARBA" id="ARBA00023204"/>
    </source>
</evidence>
<dbReference type="Pfam" id="PF05970">
    <property type="entry name" value="PIF1"/>
    <property type="match status" value="1"/>
</dbReference>
<comment type="caution">
    <text evidence="12">The sequence shown here is derived from an EMBL/GenBank/DDBJ whole genome shotgun (WGS) entry which is preliminary data.</text>
</comment>
<accession>A0AAD5VMK6</accession>
<organism evidence="12 13">
    <name type="scientific">Leucocoprinus birnbaumii</name>
    <dbReference type="NCBI Taxonomy" id="56174"/>
    <lineage>
        <taxon>Eukaryota</taxon>
        <taxon>Fungi</taxon>
        <taxon>Dikarya</taxon>
        <taxon>Basidiomycota</taxon>
        <taxon>Agaricomycotina</taxon>
        <taxon>Agaricomycetes</taxon>
        <taxon>Agaricomycetidae</taxon>
        <taxon>Agaricales</taxon>
        <taxon>Agaricineae</taxon>
        <taxon>Agaricaceae</taxon>
        <taxon>Leucocoprinus</taxon>
    </lineage>
</organism>
<dbReference type="CDD" id="cd18809">
    <property type="entry name" value="SF1_C_RecD"/>
    <property type="match status" value="1"/>
</dbReference>
<evidence type="ECO:0000256" key="9">
    <source>
        <dbReference type="RuleBase" id="RU363044"/>
    </source>
</evidence>
<dbReference type="InterPro" id="IPR051055">
    <property type="entry name" value="PIF1_helicase"/>
</dbReference>
<dbReference type="GO" id="GO:0016787">
    <property type="term" value="F:hydrolase activity"/>
    <property type="evidence" value="ECO:0007669"/>
    <property type="project" value="UniProtKB-KW"/>
</dbReference>
<dbReference type="GO" id="GO:0005524">
    <property type="term" value="F:ATP binding"/>
    <property type="evidence" value="ECO:0007669"/>
    <property type="project" value="UniProtKB-KW"/>
</dbReference>
<dbReference type="EMBL" id="JANIEX010000664">
    <property type="protein sequence ID" value="KAJ3564414.1"/>
    <property type="molecule type" value="Genomic_DNA"/>
</dbReference>
<dbReference type="Gene3D" id="3.40.50.300">
    <property type="entry name" value="P-loop containing nucleotide triphosphate hydrolases"/>
    <property type="match status" value="1"/>
</dbReference>
<keyword evidence="13" id="KW-1185">Reference proteome</keyword>
<evidence type="ECO:0000259" key="11">
    <source>
        <dbReference type="Pfam" id="PF21530"/>
    </source>
</evidence>
<keyword evidence="2 9" id="KW-0227">DNA damage</keyword>
<keyword evidence="4 9" id="KW-0347">Helicase</keyword>
<evidence type="ECO:0000313" key="13">
    <source>
        <dbReference type="Proteomes" id="UP001213000"/>
    </source>
</evidence>
<dbReference type="PANTHER" id="PTHR47642:SF5">
    <property type="entry name" value="ATP-DEPENDENT DNA HELICASE"/>
    <property type="match status" value="1"/>
</dbReference>
<dbReference type="GO" id="GO:0006310">
    <property type="term" value="P:DNA recombination"/>
    <property type="evidence" value="ECO:0007669"/>
    <property type="project" value="UniProtKB-KW"/>
</dbReference>